<evidence type="ECO:0000313" key="4">
    <source>
        <dbReference type="Proteomes" id="UP001242513"/>
    </source>
</evidence>
<dbReference type="Proteomes" id="UP000181860">
    <property type="component" value="Unassembled WGS sequence"/>
</dbReference>
<dbReference type="EMBL" id="FMXC01000059">
    <property type="protein sequence ID" value="SDA72094.1"/>
    <property type="molecule type" value="Genomic_DNA"/>
</dbReference>
<reference evidence="2" key="3">
    <citation type="submission" date="2023-04" db="EMBL/GenBank/DDBJ databases">
        <authorList>
            <person name="Wang Y."/>
        </authorList>
    </citation>
    <scope>NUCLEOTIDE SEQUENCE</scope>
    <source>
        <strain evidence="2">ZW18</strain>
    </source>
</reference>
<protein>
    <submittedName>
        <fullName evidence="1">Nucleotidyl transferase AbiEii toxin, Type IV TA system</fullName>
    </submittedName>
    <submittedName>
        <fullName evidence="2">Nucleotidyl transferase AbiEii/AbiGii toxin family protein</fullName>
    </submittedName>
</protein>
<keyword evidence="2" id="KW-0808">Transferase</keyword>
<accession>A0AAX3UDI0</accession>
<proteinExistence type="predicted"/>
<dbReference type="AlphaFoldDB" id="A0AAX3UDI0"/>
<dbReference type="EMBL" id="CP123735">
    <property type="protein sequence ID" value="WGO85760.1"/>
    <property type="molecule type" value="Genomic_DNA"/>
</dbReference>
<organism evidence="2 4">
    <name type="scientific">Lactobacillus kefiranofaciens</name>
    <dbReference type="NCBI Taxonomy" id="267818"/>
    <lineage>
        <taxon>Bacteria</taxon>
        <taxon>Bacillati</taxon>
        <taxon>Bacillota</taxon>
        <taxon>Bacilli</taxon>
        <taxon>Lactobacillales</taxon>
        <taxon>Lactobacillaceae</taxon>
        <taxon>Lactobacillus</taxon>
    </lineage>
</organism>
<reference evidence="1 3" key="1">
    <citation type="submission" date="2016-10" db="EMBL/GenBank/DDBJ databases">
        <authorList>
            <person name="Varghese N."/>
            <person name="Submissions S."/>
        </authorList>
    </citation>
    <scope>NUCLEOTIDE SEQUENCE [LARGE SCALE GENOMIC DNA]</scope>
    <source>
        <strain evidence="1 3">ATCC 43761</strain>
    </source>
</reference>
<evidence type="ECO:0000313" key="1">
    <source>
        <dbReference type="EMBL" id="SDA72094.1"/>
    </source>
</evidence>
<name>A0AAX3UDI0_9LACO</name>
<sequence length="70" mass="7782">MLDDLLKRISILKYKDNFILKGGLLLSAVVGINNRSTEDIDGEIKGLDLTEDEIEKVFKAICNTSLVELS</sequence>
<dbReference type="Pfam" id="PF08843">
    <property type="entry name" value="AbiEii"/>
    <property type="match status" value="1"/>
</dbReference>
<evidence type="ECO:0000313" key="3">
    <source>
        <dbReference type="Proteomes" id="UP000181860"/>
    </source>
</evidence>
<dbReference type="Proteomes" id="UP001242513">
    <property type="component" value="Chromosome"/>
</dbReference>
<dbReference type="InterPro" id="IPR014942">
    <property type="entry name" value="AbiEii"/>
</dbReference>
<evidence type="ECO:0000313" key="2">
    <source>
        <dbReference type="EMBL" id="WGO85760.1"/>
    </source>
</evidence>
<gene>
    <name evidence="2" type="ORF">QEJ78_10710</name>
    <name evidence="1" type="ORF">SAMN02983011_02378</name>
</gene>
<reference evidence="2" key="2">
    <citation type="journal article" date="2022" name="Food Funct.">
        <title>Lactobacillus kefiranofaciens ZW18 from Kefir enhances the anti-tumor effect of anti-programmed cell death 1 (PD-1) immunotherapy by modulating the gut microbiota.</title>
        <authorList>
            <person name="Zhao J."/>
            <person name="Wang Y."/>
            <person name="Wang J."/>
            <person name="Lv M."/>
            <person name="Zhou C."/>
            <person name="Jia L."/>
            <person name="Geng W."/>
        </authorList>
    </citation>
    <scope>NUCLEOTIDE SEQUENCE</scope>
    <source>
        <strain evidence="2">ZW18</strain>
    </source>
</reference>
<dbReference type="Gene3D" id="3.10.450.620">
    <property type="entry name" value="JHP933, nucleotidyltransferase-like core domain"/>
    <property type="match status" value="1"/>
</dbReference>
<keyword evidence="3" id="KW-1185">Reference proteome</keyword>
<dbReference type="GO" id="GO:0016740">
    <property type="term" value="F:transferase activity"/>
    <property type="evidence" value="ECO:0007669"/>
    <property type="project" value="UniProtKB-KW"/>
</dbReference>